<dbReference type="Pfam" id="PF14457">
    <property type="entry name" value="Prok-E2_A"/>
    <property type="match status" value="1"/>
</dbReference>
<evidence type="ECO:0000259" key="7">
    <source>
        <dbReference type="Pfam" id="PF14464"/>
    </source>
</evidence>
<protein>
    <recommendedName>
        <fullName evidence="10">ThiF family protein</fullName>
    </recommendedName>
</protein>
<dbReference type="InterPro" id="IPR035985">
    <property type="entry name" value="Ubiquitin-activating_enz"/>
</dbReference>
<dbReference type="InterPro" id="IPR032865">
    <property type="entry name" value="Prok-E2_A"/>
</dbReference>
<feature type="domain" description="JAB" evidence="7">
    <location>
        <begin position="584"/>
        <end position="682"/>
    </location>
</feature>
<dbReference type="SUPFAM" id="SSF69572">
    <property type="entry name" value="Activating enzymes of the ubiquitin-like proteins"/>
    <property type="match status" value="1"/>
</dbReference>
<comment type="caution">
    <text evidence="8">The sequence shown here is derived from an EMBL/GenBank/DDBJ whole genome shotgun (WGS) entry which is preliminary data.</text>
</comment>
<dbReference type="GO" id="GO:0008641">
    <property type="term" value="F:ubiquitin-like modifier activating enzyme activity"/>
    <property type="evidence" value="ECO:0007669"/>
    <property type="project" value="InterPro"/>
</dbReference>
<evidence type="ECO:0008006" key="10">
    <source>
        <dbReference type="Google" id="ProtNLM"/>
    </source>
</evidence>
<organism evidence="8 9">
    <name type="scientific">Hoylesella timonensis CRIS 5C-B1</name>
    <dbReference type="NCBI Taxonomy" id="679189"/>
    <lineage>
        <taxon>Bacteria</taxon>
        <taxon>Pseudomonadati</taxon>
        <taxon>Bacteroidota</taxon>
        <taxon>Bacteroidia</taxon>
        <taxon>Bacteroidales</taxon>
        <taxon>Prevotellaceae</taxon>
        <taxon>Hoylesella</taxon>
    </lineage>
</organism>
<dbReference type="Proteomes" id="UP000004001">
    <property type="component" value="Unassembled WGS sequence"/>
</dbReference>
<evidence type="ECO:0000256" key="4">
    <source>
        <dbReference type="ARBA" id="ARBA00022833"/>
    </source>
</evidence>
<dbReference type="Pfam" id="PF00899">
    <property type="entry name" value="ThiF"/>
    <property type="match status" value="1"/>
</dbReference>
<evidence type="ECO:0000313" key="9">
    <source>
        <dbReference type="Proteomes" id="UP000004001"/>
    </source>
</evidence>
<evidence type="ECO:0000256" key="3">
    <source>
        <dbReference type="ARBA" id="ARBA00022801"/>
    </source>
</evidence>
<proteinExistence type="predicted"/>
<dbReference type="InterPro" id="IPR028090">
    <property type="entry name" value="JAB_dom_prok"/>
</dbReference>
<evidence type="ECO:0000313" key="8">
    <source>
        <dbReference type="EMBL" id="EFA96902.1"/>
    </source>
</evidence>
<dbReference type="GO" id="GO:0008237">
    <property type="term" value="F:metallopeptidase activity"/>
    <property type="evidence" value="ECO:0007669"/>
    <property type="project" value="UniProtKB-KW"/>
</dbReference>
<evidence type="ECO:0000256" key="5">
    <source>
        <dbReference type="ARBA" id="ARBA00023049"/>
    </source>
</evidence>
<keyword evidence="3" id="KW-0378">Hydrolase</keyword>
<dbReference type="Gene3D" id="3.40.140.10">
    <property type="entry name" value="Cytidine Deaminase, domain 2"/>
    <property type="match status" value="1"/>
</dbReference>
<dbReference type="EMBL" id="ADEF01000053">
    <property type="protein sequence ID" value="EFA96902.1"/>
    <property type="molecule type" value="Genomic_DNA"/>
</dbReference>
<keyword evidence="1" id="KW-0645">Protease</keyword>
<keyword evidence="5" id="KW-0482">Metalloprotease</keyword>
<accession>D1W160</accession>
<dbReference type="GO" id="GO:0046872">
    <property type="term" value="F:metal ion binding"/>
    <property type="evidence" value="ECO:0007669"/>
    <property type="project" value="UniProtKB-KW"/>
</dbReference>
<keyword evidence="4" id="KW-0862">Zinc</keyword>
<evidence type="ECO:0000259" key="6">
    <source>
        <dbReference type="Pfam" id="PF00899"/>
    </source>
</evidence>
<feature type="domain" description="THIF-type NAD/FAD binding fold" evidence="6">
    <location>
        <begin position="336"/>
        <end position="445"/>
    </location>
</feature>
<dbReference type="RefSeq" id="WP_008125301.1">
    <property type="nucleotide sequence ID" value="NZ_ADEF01000053.1"/>
</dbReference>
<keyword evidence="9" id="KW-1185">Reference proteome</keyword>
<dbReference type="AlphaFoldDB" id="D1W160"/>
<evidence type="ECO:0000256" key="2">
    <source>
        <dbReference type="ARBA" id="ARBA00022723"/>
    </source>
</evidence>
<reference evidence="8 9" key="1">
    <citation type="submission" date="2009-12" db="EMBL/GenBank/DDBJ databases">
        <title>Genome Sequence of Prevotella timonensis CRIS 5C-B1.</title>
        <authorList>
            <person name="Durkin A.S."/>
            <person name="Madupu R."/>
            <person name="Torralba M."/>
            <person name="Methe B."/>
            <person name="Sutton G."/>
            <person name="Strausberg R.L."/>
            <person name="Nelson K.E."/>
        </authorList>
    </citation>
    <scope>NUCLEOTIDE SEQUENCE [LARGE SCALE GENOMIC DNA]</scope>
    <source>
        <strain evidence="8 9">CRIS 5C-B1</strain>
    </source>
</reference>
<gene>
    <name evidence="8" type="ORF">HMPREF9019_0872</name>
</gene>
<dbReference type="eggNOG" id="COG0476">
    <property type="taxonomic scope" value="Bacteria"/>
</dbReference>
<dbReference type="Pfam" id="PF14464">
    <property type="entry name" value="Prok-JAB"/>
    <property type="match status" value="1"/>
</dbReference>
<dbReference type="GO" id="GO:0006508">
    <property type="term" value="P:proteolysis"/>
    <property type="evidence" value="ECO:0007669"/>
    <property type="project" value="UniProtKB-KW"/>
</dbReference>
<sequence>MREYNHKIIKGSPIQGEHLKFARAKAIYKAAMRHPYAKDIQCYVNGKGNIIIRMCLTHLEIPDEPFYKIYDEEKVAIVCHPEDIDMPEVYALRKDFPTELSHSNAKPFARPVSLCISEVAFADIRPQFNAHDFLNYIRRWFSLNSINKLHEENRPLEVFFGFHEVCCILNERSDANPYVKFSKKTKFSSTLEFVEKSKATHYLVSIPTEKVYTSNFVHIPQTMGELKAVQSADQFSLADNLLSFLTNTVAGKATLPVVLLVFITQTSKNNKRTSHDLFLIKTKHSPKEIIQKKRALSHETFEQWFYELSIEVVLLISMNSRDGNAVNNGIKDWFKKVSVVGTGTLGSAVIDHFVRQGCSEEVNIVDCDMLFPHNLSRHTLTTNMVMTSKVRSIQEAYRGILNQKINTIEGNFLALNPNDKERLFKDTELVMDFSTSIAVERKLAKEGQAYRRCTSFLNPKGDEIVLLMEDRDRHSKLDLLEMDYYRNLIVDEKFVRHLEQTETVRTNSFSCRSESMVLNYENVRVLAAIISKQIRKYYAQKEACLNIWHFDAANGTVVNLPMTITNWRNEDLEGIHVYISDAVEKEIKAIADVSPDTETGGCLFGSYDRDYNNIYVYYMVPASEDSIQTAVSFVRGIKGLTTEYERITKLTYNQVRYLGEWHSHPNMPNTPSDTDKKQFEELWEEQQSQDLPFVQMIHGNNGIFVKAKDSIL</sequence>
<dbReference type="Gene3D" id="3.40.50.720">
    <property type="entry name" value="NAD(P)-binding Rossmann-like Domain"/>
    <property type="match status" value="1"/>
</dbReference>
<evidence type="ECO:0000256" key="1">
    <source>
        <dbReference type="ARBA" id="ARBA00022670"/>
    </source>
</evidence>
<keyword evidence="2" id="KW-0479">Metal-binding</keyword>
<name>D1W160_9BACT</name>
<dbReference type="eggNOG" id="COG1310">
    <property type="taxonomic scope" value="Bacteria"/>
</dbReference>
<dbReference type="SUPFAM" id="SSF102712">
    <property type="entry name" value="JAB1/MPN domain"/>
    <property type="match status" value="1"/>
</dbReference>
<dbReference type="InterPro" id="IPR000594">
    <property type="entry name" value="ThiF_NAD_FAD-bd"/>
</dbReference>